<evidence type="ECO:0000313" key="7">
    <source>
        <dbReference type="EMBL" id="KAA8912262.1"/>
    </source>
</evidence>
<dbReference type="Pfam" id="PF24312">
    <property type="entry name" value="Ig-like_POM152"/>
    <property type="match status" value="2"/>
</dbReference>
<dbReference type="EMBL" id="SWFS01000259">
    <property type="protein sequence ID" value="KAA8912262.1"/>
    <property type="molecule type" value="Genomic_DNA"/>
</dbReference>
<evidence type="ECO:0000259" key="6">
    <source>
        <dbReference type="Pfam" id="PF24519"/>
    </source>
</evidence>
<dbReference type="GO" id="GO:0006606">
    <property type="term" value="P:protein import into nucleus"/>
    <property type="evidence" value="ECO:0007669"/>
    <property type="project" value="TreeGrafter"/>
</dbReference>
<keyword evidence="2" id="KW-1133">Transmembrane helix</keyword>
<feature type="compositionally biased region" description="Low complexity" evidence="1">
    <location>
        <begin position="1"/>
        <end position="14"/>
    </location>
</feature>
<feature type="domain" description="Nucleoporin POM152 immunoglobulin-like" evidence="3">
    <location>
        <begin position="528"/>
        <end position="628"/>
    </location>
</feature>
<evidence type="ECO:0000259" key="4">
    <source>
        <dbReference type="Pfam" id="PF24097"/>
    </source>
</evidence>
<dbReference type="InterPro" id="IPR056541">
    <property type="entry name" value="Ig-like_POM152"/>
</dbReference>
<feature type="transmembrane region" description="Helical" evidence="2">
    <location>
        <begin position="74"/>
        <end position="92"/>
    </location>
</feature>
<dbReference type="Proteomes" id="UP000761534">
    <property type="component" value="Unassembled WGS sequence"/>
</dbReference>
<dbReference type="InterPro" id="IPR037701">
    <property type="entry name" value="Pom152"/>
</dbReference>
<evidence type="ECO:0000259" key="5">
    <source>
        <dbReference type="Pfam" id="PF24312"/>
    </source>
</evidence>
<evidence type="ECO:0008006" key="9">
    <source>
        <dbReference type="Google" id="ProtNLM"/>
    </source>
</evidence>
<dbReference type="InterPro" id="IPR056542">
    <property type="entry name" value="Ig-like_POM152_1st"/>
</dbReference>
<protein>
    <recommendedName>
        <fullName evidence="9">Nucleoporin POM152</fullName>
    </recommendedName>
</protein>
<evidence type="ECO:0000256" key="1">
    <source>
        <dbReference type="SAM" id="MobiDB-lite"/>
    </source>
</evidence>
<dbReference type="PANTHER" id="PTHR28206:SF1">
    <property type="entry name" value="NUCLEOPORIN POM152"/>
    <property type="match status" value="1"/>
</dbReference>
<feature type="domain" description="Nucleoporin POM152 first Ig-like" evidence="6">
    <location>
        <begin position="169"/>
        <end position="276"/>
    </location>
</feature>
<dbReference type="OrthoDB" id="10253254at2759"/>
<dbReference type="InterPro" id="IPR056540">
    <property type="entry name" value="TMD_POM152"/>
</dbReference>
<comment type="caution">
    <text evidence="7">The sequence shown here is derived from an EMBL/GenBank/DDBJ whole genome shotgun (WGS) entry which is preliminary data.</text>
</comment>
<keyword evidence="2" id="KW-0812">Transmembrane</keyword>
<feature type="region of interest" description="Disordered" evidence="1">
    <location>
        <begin position="1"/>
        <end position="22"/>
    </location>
</feature>
<dbReference type="VEuPathDB" id="FungiDB:TRICI_003542"/>
<dbReference type="AlphaFoldDB" id="A0A642V8L9"/>
<proteinExistence type="predicted"/>
<organism evidence="7 8">
    <name type="scientific">Trichomonascus ciferrii</name>
    <dbReference type="NCBI Taxonomy" id="44093"/>
    <lineage>
        <taxon>Eukaryota</taxon>
        <taxon>Fungi</taxon>
        <taxon>Dikarya</taxon>
        <taxon>Ascomycota</taxon>
        <taxon>Saccharomycotina</taxon>
        <taxon>Dipodascomycetes</taxon>
        <taxon>Dipodascales</taxon>
        <taxon>Trichomonascaceae</taxon>
        <taxon>Trichomonascus</taxon>
        <taxon>Trichomonascus ciferrii complex</taxon>
    </lineage>
</organism>
<feature type="domain" description="Nucleoporin POM152 N-terminal transmembrane" evidence="4">
    <location>
        <begin position="40"/>
        <end position="117"/>
    </location>
</feature>
<feature type="transmembrane region" description="Helical" evidence="2">
    <location>
        <begin position="45"/>
        <end position="62"/>
    </location>
</feature>
<dbReference type="InterPro" id="IPR056544">
    <property type="entry name" value="Ig_POM152"/>
</dbReference>
<feature type="domain" description="Nucleoporin POM152 Ig-like" evidence="5">
    <location>
        <begin position="427"/>
        <end position="523"/>
    </location>
</feature>
<keyword evidence="8" id="KW-1185">Reference proteome</keyword>
<evidence type="ECO:0000259" key="3">
    <source>
        <dbReference type="Pfam" id="PF23664"/>
    </source>
</evidence>
<keyword evidence="2" id="KW-0472">Membrane</keyword>
<dbReference type="Pfam" id="PF24097">
    <property type="entry name" value="TMD_POM152"/>
    <property type="match status" value="1"/>
</dbReference>
<evidence type="ECO:0000256" key="2">
    <source>
        <dbReference type="SAM" id="Phobius"/>
    </source>
</evidence>
<dbReference type="GO" id="GO:0017056">
    <property type="term" value="F:structural constituent of nuclear pore"/>
    <property type="evidence" value="ECO:0007669"/>
    <property type="project" value="InterPro"/>
</dbReference>
<gene>
    <name evidence="7" type="ORF">TRICI_003542</name>
</gene>
<sequence>MSTTAATTSSSSRRASVRPWRKEADKEKIDPLIPEMYMEVGQQRLLAVSLFMLIQAFKFYDLTRPESSSFTVKYFILDSGFICGLPIFRIPWLTFTSKVVMGQALVMAIITILLFNNSVTLGTILAAIWKGLFDKELSFSGTKVRSRDVFDRSAHLSGRYTVHILPESTALLNPTRDSYCIEHSFSSVSIPVRLNSTEPIFIQLDKVNFDTLEKTSFNFTKKDIKKFKMDIPPENIDSQKLSYISLPVNSPGLYRLAKVVDSSNLDVRLYQTDVLVTSCPSAYILGTSSQNSLVDRCIGDTDTPKLVVDGVPPLKVKYSRSIKGRETLFSVQSVQPERFVSPLIHGGLPESGYIWRNKKSLDWAASKTVEVDMDTTLGVTGEWLYNIDEVEDAFGNVLNYSRMYDTREDSKVMLSKSLSYGFMVHSRPQVRFQGCDAERPVKLPKGRSIDLPIQLTGDKANGPYTVKIERAPLDDDSSSKAHEFEHKFNGDRERLTVDESGVYQLKSISGKYCAGDIIESSSCLVYVPPEPTVSVEFDEITDKCAGSIGVSADLSFTGTPPFRVSYRIIKDGTVVRNEQIDIAHSRYQMEFKPDSAGNYSYEFYSLDDSLYKGLQLNDGTLRVDQSIHALAGAAFTEKSPHRRCCSEDQVSFGVKLNGVAPFKLTYEIVHGGSKRTKYSQSGIENSETEIETPPLKSGGRYTVTLVSVEDKNGCKTSLNEEDAIIEVRRQRPGAGFLPIDGTMNVKALEGHTVGLPLRLSGEGPWNVIYRYQNPDTEEVEDTQVQLSKPNGEMIKVNRKGKYSLVQVSDAFCPGEVADTSEFSLSWYDKPEMSVVPSPSLTQLEEMTYSRKAVCEGDEDVFEIGLEGKC</sequence>
<feature type="domain" description="Nucleoporin POM152 Ig-like" evidence="5">
    <location>
        <begin position="731"/>
        <end position="820"/>
    </location>
</feature>
<dbReference type="PANTHER" id="PTHR28206">
    <property type="entry name" value="NUCLEOPORIN POM152"/>
    <property type="match status" value="1"/>
</dbReference>
<name>A0A642V8L9_9ASCO</name>
<feature type="domain" description="Nucleoporin POM152 immunoglobulin-like" evidence="3">
    <location>
        <begin position="642"/>
        <end position="726"/>
    </location>
</feature>
<reference evidence="7" key="1">
    <citation type="journal article" date="2019" name="G3 (Bethesda)">
        <title>Genome Assemblies of Two Rare Opportunistic Yeast Pathogens: Diutina rugosa (syn. Candida rugosa) and Trichomonascus ciferrii (syn. Candida ciferrii).</title>
        <authorList>
            <person name="Mixao V."/>
            <person name="Saus E."/>
            <person name="Hansen A.P."/>
            <person name="Lass-Florl C."/>
            <person name="Gabaldon T."/>
        </authorList>
    </citation>
    <scope>NUCLEOTIDE SEQUENCE</scope>
    <source>
        <strain evidence="7">CBS 4856</strain>
    </source>
</reference>
<evidence type="ECO:0000313" key="8">
    <source>
        <dbReference type="Proteomes" id="UP000761534"/>
    </source>
</evidence>
<dbReference type="GO" id="GO:0006999">
    <property type="term" value="P:nuclear pore organization"/>
    <property type="evidence" value="ECO:0007669"/>
    <property type="project" value="TreeGrafter"/>
</dbReference>
<feature type="transmembrane region" description="Helical" evidence="2">
    <location>
        <begin position="104"/>
        <end position="129"/>
    </location>
</feature>
<dbReference type="Pfam" id="PF24519">
    <property type="entry name" value="Ig-like_Pom152_1"/>
    <property type="match status" value="1"/>
</dbReference>
<accession>A0A642V8L9</accession>
<dbReference type="Pfam" id="PF23664">
    <property type="entry name" value="Ig_Pom152"/>
    <property type="match status" value="2"/>
</dbReference>
<dbReference type="GO" id="GO:0070762">
    <property type="term" value="C:nuclear pore transmembrane ring"/>
    <property type="evidence" value="ECO:0007669"/>
    <property type="project" value="TreeGrafter"/>
</dbReference>